<dbReference type="Proteomes" id="UP000574761">
    <property type="component" value="Unassembled WGS sequence"/>
</dbReference>
<protein>
    <submittedName>
        <fullName evidence="1">Uncharacterized protein</fullName>
    </submittedName>
</protein>
<comment type="caution">
    <text evidence="1">The sequence shown here is derived from an EMBL/GenBank/DDBJ whole genome shotgun (WGS) entry which is preliminary data.</text>
</comment>
<gene>
    <name evidence="1" type="ORF">GGQ64_005432</name>
</gene>
<dbReference type="AlphaFoldDB" id="A0A7W6GLX4"/>
<keyword evidence="2" id="KW-1185">Reference proteome</keyword>
<organism evidence="1 2">
    <name type="scientific">Mycoplana azooxidifex</name>
    <dbReference type="NCBI Taxonomy" id="1636188"/>
    <lineage>
        <taxon>Bacteria</taxon>
        <taxon>Pseudomonadati</taxon>
        <taxon>Pseudomonadota</taxon>
        <taxon>Alphaproteobacteria</taxon>
        <taxon>Hyphomicrobiales</taxon>
        <taxon>Rhizobiaceae</taxon>
        <taxon>Mycoplana</taxon>
    </lineage>
</organism>
<reference evidence="1 2" key="1">
    <citation type="submission" date="2020-08" db="EMBL/GenBank/DDBJ databases">
        <title>Genomic Encyclopedia of Type Strains, Phase IV (KMG-IV): sequencing the most valuable type-strain genomes for metagenomic binning, comparative biology and taxonomic classification.</title>
        <authorList>
            <person name="Goeker M."/>
        </authorList>
    </citation>
    <scope>NUCLEOTIDE SEQUENCE [LARGE SCALE GENOMIC DNA]</scope>
    <source>
        <strain evidence="1 2">DSM 100211</strain>
    </source>
</reference>
<dbReference type="RefSeq" id="WP_183808330.1">
    <property type="nucleotide sequence ID" value="NZ_JACIEE010000016.1"/>
</dbReference>
<accession>A0A7W6GLX4</accession>
<name>A0A7W6GLX4_9HYPH</name>
<sequence>MNNPVFPLLDGLANMGQTFLDNAVQKNWTEIEDLEKEQGSLGAHARQQLAGTALTTTTTTSAVTDAQRRIQPISLTDNEAMPPLFEELAGNVAGRISSGAADDDDQVEVPRDNRAAAATGIEHSLASSGAFVAAQTLHAAVRSLSPEQVSSLLDKAGGAIAAIIKQAVKGEDRGGKTEERQREVRIALALAHVAAAIDKDPRNPSSVRLVQDICAIVLAPATPNDNATFSGLAQAIGIGAGARLALAVAAELAHDDEDPSRAPALMALVLAGFARLGERVDEAYAEVLKHAWPLCLEWFKWRGEGQERAIRALVNALKCPPAFLQRLDPQLERLEQTGLEAFRAVRDLSAYTFDGKFREVHERFLASQSVFASIAGSRAALKDMRHASLAARDADDGPVLQAVRLTLTRTGFDAPRAAFLADLSQLGQNALMLGANWTELDDFEFVEVQGRAFQRLLAFLNGQYIVAETPEIIGFDDLDMQL</sequence>
<dbReference type="EMBL" id="JACIEE010000016">
    <property type="protein sequence ID" value="MBB3980180.1"/>
    <property type="molecule type" value="Genomic_DNA"/>
</dbReference>
<evidence type="ECO:0000313" key="1">
    <source>
        <dbReference type="EMBL" id="MBB3980180.1"/>
    </source>
</evidence>
<evidence type="ECO:0000313" key="2">
    <source>
        <dbReference type="Proteomes" id="UP000574761"/>
    </source>
</evidence>
<proteinExistence type="predicted"/>